<protein>
    <recommendedName>
        <fullName evidence="9">Protein RFT1 homolog</fullName>
    </recommendedName>
</protein>
<accession>A0A6V7XU44</accession>
<keyword evidence="7" id="KW-0472">Membrane</keyword>
<keyword evidence="5" id="KW-0256">Endoplasmic reticulum</keyword>
<dbReference type="GO" id="GO:0005789">
    <property type="term" value="C:endoplasmic reticulum membrane"/>
    <property type="evidence" value="ECO:0007669"/>
    <property type="project" value="UniProtKB-SubCell"/>
</dbReference>
<name>A0A6V7XU44_MELEN</name>
<comment type="similarity">
    <text evidence="3 9">Belongs to the RFT1 family.</text>
</comment>
<reference evidence="10 11" key="1">
    <citation type="submission" date="2020-08" db="EMBL/GenBank/DDBJ databases">
        <authorList>
            <person name="Koutsovoulos G."/>
            <person name="Danchin GJ E."/>
        </authorList>
    </citation>
    <scope>NUCLEOTIDE SEQUENCE [LARGE SCALE GENOMIC DNA]</scope>
</reference>
<dbReference type="PANTHER" id="PTHR13117">
    <property type="entry name" value="ENDOPLASMIC RETICULUM MULTISPAN TRANSMEMBRANE PROTEIN-RELATED"/>
    <property type="match status" value="1"/>
</dbReference>
<dbReference type="EMBL" id="CAJEWN010002268">
    <property type="protein sequence ID" value="CAD2202856.1"/>
    <property type="molecule type" value="Genomic_DNA"/>
</dbReference>
<proteinExistence type="inferred from homology"/>
<keyword evidence="4" id="KW-0812">Transmembrane</keyword>
<evidence type="ECO:0000256" key="5">
    <source>
        <dbReference type="ARBA" id="ARBA00022824"/>
    </source>
</evidence>
<evidence type="ECO:0000256" key="1">
    <source>
        <dbReference type="ARBA" id="ARBA00004477"/>
    </source>
</evidence>
<gene>
    <name evidence="10" type="ORF">MENT_LOCUS56509</name>
</gene>
<dbReference type="GO" id="GO:0034203">
    <property type="term" value="P:glycolipid translocation"/>
    <property type="evidence" value="ECO:0007669"/>
    <property type="project" value="TreeGrafter"/>
</dbReference>
<evidence type="ECO:0000256" key="4">
    <source>
        <dbReference type="ARBA" id="ARBA00022692"/>
    </source>
</evidence>
<sequence>MSSSFVEISKDLFGGQFLLRLFSFLCNFALLRFTDPSILGFFNVRINLIYNTVGFLSREPVRKLCLSSDFSLTEVGIYSIFRFCL</sequence>
<comment type="caution">
    <text evidence="10">The sequence shown here is derived from an EMBL/GenBank/DDBJ whole genome shotgun (WGS) entry which is preliminary data.</text>
</comment>
<dbReference type="OrthoDB" id="9979195at2759"/>
<keyword evidence="6" id="KW-1133">Transmembrane helix</keyword>
<evidence type="ECO:0000313" key="11">
    <source>
        <dbReference type="Proteomes" id="UP000580250"/>
    </source>
</evidence>
<dbReference type="InterPro" id="IPR007594">
    <property type="entry name" value="RFT1"/>
</dbReference>
<dbReference type="GO" id="GO:0006488">
    <property type="term" value="P:dolichol-linked oligosaccharide biosynthetic process"/>
    <property type="evidence" value="ECO:0007669"/>
    <property type="project" value="InterPro"/>
</dbReference>
<dbReference type="PANTHER" id="PTHR13117:SF5">
    <property type="entry name" value="PROTEIN RFT1 HOMOLOG"/>
    <property type="match status" value="1"/>
</dbReference>
<dbReference type="Proteomes" id="UP000580250">
    <property type="component" value="Unassembled WGS sequence"/>
</dbReference>
<comment type="function">
    <text evidence="8 9">Intramembrane glycolipid transporter that operates in the biosynthetic pathway of dolichol-linked oligosaccharides, the glycan precursors employed in protein asparagine (N)-glycosylation. The sequential addition of sugars to dolichol pyrophosphate produces dolichol-linked oligosaccharides containing fourteen sugars, including two GlcNAcs, nine mannoses and three glucoses. Once assembled, the oligosaccharide is transferred from the lipid to nascent proteins by oligosaccharyltransferases. The assembly of dolichol-linked oligosaccharides begins on the cytosolic side of the endoplasmic reticulum membrane and finishes in its lumen. RFT1 could mediate the translocation of the cytosolically oriented intermediate DolPP-GlcNAc2Man5, produced by ALG11, into the ER lumen where dolichol-linked oligosaccharides assembly continues. However, the intramembrane lipid transporter activity could not be confirmed in vitro.</text>
</comment>
<dbReference type="AlphaFoldDB" id="A0A6V7XU44"/>
<evidence type="ECO:0000256" key="8">
    <source>
        <dbReference type="ARBA" id="ARBA00045912"/>
    </source>
</evidence>
<comment type="subcellular location">
    <subcellularLocation>
        <location evidence="1 9">Endoplasmic reticulum membrane</location>
        <topology evidence="1 9">Multi-pass membrane protein</topology>
    </subcellularLocation>
</comment>
<evidence type="ECO:0000256" key="2">
    <source>
        <dbReference type="ARBA" id="ARBA00004922"/>
    </source>
</evidence>
<evidence type="ECO:0000256" key="7">
    <source>
        <dbReference type="ARBA" id="ARBA00023136"/>
    </source>
</evidence>
<evidence type="ECO:0000256" key="3">
    <source>
        <dbReference type="ARBA" id="ARBA00010288"/>
    </source>
</evidence>
<evidence type="ECO:0000256" key="9">
    <source>
        <dbReference type="RuleBase" id="RU365067"/>
    </source>
</evidence>
<organism evidence="10 11">
    <name type="scientific">Meloidogyne enterolobii</name>
    <name type="common">Root-knot nematode worm</name>
    <name type="synonym">Meloidogyne mayaguensis</name>
    <dbReference type="NCBI Taxonomy" id="390850"/>
    <lineage>
        <taxon>Eukaryota</taxon>
        <taxon>Metazoa</taxon>
        <taxon>Ecdysozoa</taxon>
        <taxon>Nematoda</taxon>
        <taxon>Chromadorea</taxon>
        <taxon>Rhabditida</taxon>
        <taxon>Tylenchina</taxon>
        <taxon>Tylenchomorpha</taxon>
        <taxon>Tylenchoidea</taxon>
        <taxon>Meloidogynidae</taxon>
        <taxon>Meloidogyninae</taxon>
        <taxon>Meloidogyne</taxon>
    </lineage>
</organism>
<evidence type="ECO:0000256" key="6">
    <source>
        <dbReference type="ARBA" id="ARBA00022989"/>
    </source>
</evidence>
<evidence type="ECO:0000313" key="10">
    <source>
        <dbReference type="EMBL" id="CAD2202856.1"/>
    </source>
</evidence>
<comment type="pathway">
    <text evidence="2">Protein modification; protein glycosylation.</text>
</comment>
<dbReference type="Pfam" id="PF04506">
    <property type="entry name" value="Rft-1"/>
    <property type="match status" value="1"/>
</dbReference>